<dbReference type="Proteomes" id="UP000095283">
    <property type="component" value="Unplaced"/>
</dbReference>
<dbReference type="CDD" id="cd19941">
    <property type="entry name" value="TIL"/>
    <property type="match status" value="3"/>
</dbReference>
<feature type="domain" description="EGF-like" evidence="4">
    <location>
        <begin position="108"/>
        <end position="150"/>
    </location>
</feature>
<organism evidence="6 7">
    <name type="scientific">Heterorhabditis bacteriophora</name>
    <name type="common">Entomopathogenic nematode worm</name>
    <dbReference type="NCBI Taxonomy" id="37862"/>
    <lineage>
        <taxon>Eukaryota</taxon>
        <taxon>Metazoa</taxon>
        <taxon>Ecdysozoa</taxon>
        <taxon>Nematoda</taxon>
        <taxon>Chromadorea</taxon>
        <taxon>Rhabditida</taxon>
        <taxon>Rhabditina</taxon>
        <taxon>Rhabditomorpha</taxon>
        <taxon>Strongyloidea</taxon>
        <taxon>Heterorhabditidae</taxon>
        <taxon>Heterorhabditis</taxon>
    </lineage>
</organism>
<dbReference type="PROSITE" id="PS01186">
    <property type="entry name" value="EGF_2"/>
    <property type="match status" value="1"/>
</dbReference>
<feature type="disulfide bond" evidence="2">
    <location>
        <begin position="161"/>
        <end position="178"/>
    </location>
</feature>
<keyword evidence="6" id="KW-1185">Reference proteome</keyword>
<reference evidence="7" key="1">
    <citation type="submission" date="2016-11" db="UniProtKB">
        <authorList>
            <consortium name="WormBaseParasite"/>
        </authorList>
    </citation>
    <scope>IDENTIFICATION</scope>
</reference>
<sequence>MCSHLYIHIYIRGIIIYHLKMIDLGVRTFFQSGSTISIEWFTSIPHMGGIRLEVLNSLDQPIAIFNDFNDRYNITDTNKNIELPPLFECADCAIRLTHQATEYGSDYYFYSCADVNILKAIPDGDSCLSHGKRNDGKCLCNEGFTGDYCQYSTECNSNDECSINGECKITNDEPKGQCFCSSGRYGRNCEKNSDVIRSPSQFNESLYKMKQAEDNKIYWRIIGDCAPNEIWTECPEMSRDCEASCDWTRFPETIPNCPRACGAARCVCKEGFVRITNDEDACVPFNFCDNETEPSCPTNTTWAKCGTACEPSCSNMYDTAPCPASCNKPTCTCADNYVRFEGKCIYWGDCPDLENHFHLNQTEINVKHSSVTEIIHAPSVSVDVPMVTRPTTISSRNLSCAVNETVNECGRVCEADCVSIFTRRECDDCGRADCACIQGYARNENGVCVYWGDCPIEGTGLYTRAPSLTTTTQILKKEPKQENPKVNGDVCYGEFRYPAGCKDCDYKLLWNYVDESDEIEFSLESKIQTNSWAGVGFSRDGSMVNADMLIIKSISGQLSLHDMTSEGYGAPVEDQQQDLKSPNVIGTHANGVLRAQFVRKRNTGEAVDKQFDTECWMMMFPVSGGKLDASGNITAHITTPLVSDKEVCIRSCREQKKSVVFPTCEHSYQYPFGCQDDQCEYTASWEYDSAKKDVYFEITSKNIGRWTGIGFSRKILGGCITYSLFFQNFNFISTINKKQFNHQNIFPPHPSYPTRCTEGLFWRECLALAWMLLAVWGIPMNQRDANVEPAPMVFSECSCGTHFPSLRIFPISCNRLETVVLSTANCYASPFRVCDGFSTYNDFKASVFAVRGISERCRSLTSNSPALKRWNQYLQVPWERTASPSTEHIDFSILPLLELVENTVSNMQLLMAHLTSFLNGVLTANFSRELSSDDKDDINLQQCIYLLYTPAGGRIERNGEITKHGETPKPSKTKICLNTCSEIDVKNTKMTTSIKEVTMRPLETTSGVRMPPLIKVVEPSIVYRPEKPVKVRYGLHVRILNRDFVPALADPQTQYYQSFTKDVASAINGLLAKRWKGMQVSKIFEYTKGSVVASFEVVSVNDIPRALEIQSLVEENAIRGHIGGLAIEPSTVKTNEIGTHNSLFLNYVLEPLFQSVITLRKEYWTLTELTPAIVEEAMMNRDFVRNLVIIGVASISPADSFETNSLSKSQLKSETYPVTHPAAHPYGTCLFQCLVTFKICNYMVNYI</sequence>
<dbReference type="PANTHER" id="PTHR46901:SF3">
    <property type="entry name" value="EGF-LIKE DOMAIN-CONTAINING PROTEIN"/>
    <property type="match status" value="1"/>
</dbReference>
<evidence type="ECO:0000313" key="7">
    <source>
        <dbReference type="WBParaSite" id="Hba_03182"/>
    </source>
</evidence>
<dbReference type="PROSITE" id="PS50836">
    <property type="entry name" value="DOMON"/>
    <property type="match status" value="1"/>
</dbReference>
<dbReference type="PROSITE" id="PS00022">
    <property type="entry name" value="EGF_1"/>
    <property type="match status" value="2"/>
</dbReference>
<evidence type="ECO:0000259" key="4">
    <source>
        <dbReference type="PROSITE" id="PS50026"/>
    </source>
</evidence>
<dbReference type="InterPro" id="IPR000082">
    <property type="entry name" value="SEA_dom"/>
</dbReference>
<dbReference type="CDD" id="cd09631">
    <property type="entry name" value="DOMON_DOH"/>
    <property type="match status" value="1"/>
</dbReference>
<dbReference type="InterPro" id="IPR002919">
    <property type="entry name" value="TIL_dom"/>
</dbReference>
<dbReference type="SUPFAM" id="SSF57567">
    <property type="entry name" value="Serine protease inhibitors"/>
    <property type="match status" value="3"/>
</dbReference>
<dbReference type="SMART" id="SM00181">
    <property type="entry name" value="EGF"/>
    <property type="match status" value="5"/>
</dbReference>
<keyword evidence="1" id="KW-0646">Protease inhibitor</keyword>
<evidence type="ECO:0000256" key="1">
    <source>
        <dbReference type="ARBA" id="ARBA00022900"/>
    </source>
</evidence>
<evidence type="ECO:0000259" key="3">
    <source>
        <dbReference type="PROSITE" id="PS50024"/>
    </source>
</evidence>
<dbReference type="WBParaSite" id="Hba_03182">
    <property type="protein sequence ID" value="Hba_03182"/>
    <property type="gene ID" value="Hba_03182"/>
</dbReference>
<comment type="caution">
    <text evidence="2">Lacks conserved residue(s) required for the propagation of feature annotation.</text>
</comment>
<name>A0A1I7WDZ6_HETBA</name>
<dbReference type="InterPro" id="IPR036364">
    <property type="entry name" value="SEA_dom_sf"/>
</dbReference>
<dbReference type="InterPro" id="IPR036084">
    <property type="entry name" value="Ser_inhib-like_sf"/>
</dbReference>
<dbReference type="PANTHER" id="PTHR46901">
    <property type="entry name" value="GH04942P"/>
    <property type="match status" value="1"/>
</dbReference>
<dbReference type="InterPro" id="IPR045266">
    <property type="entry name" value="DOH_DOMON"/>
</dbReference>
<dbReference type="Gene3D" id="2.60.120.260">
    <property type="entry name" value="Galactose-binding domain-like"/>
    <property type="match status" value="1"/>
</dbReference>
<keyword evidence="2" id="KW-1015">Disulfide bond</keyword>
<dbReference type="SUPFAM" id="SSF82671">
    <property type="entry name" value="SEA domain"/>
    <property type="match status" value="1"/>
</dbReference>
<feature type="disulfide bond" evidence="2">
    <location>
        <begin position="140"/>
        <end position="149"/>
    </location>
</feature>
<dbReference type="SMART" id="SM00664">
    <property type="entry name" value="DoH"/>
    <property type="match status" value="1"/>
</dbReference>
<evidence type="ECO:0000256" key="2">
    <source>
        <dbReference type="PROSITE-ProRule" id="PRU00076"/>
    </source>
</evidence>
<dbReference type="Pfam" id="PF03351">
    <property type="entry name" value="DOMON"/>
    <property type="match status" value="1"/>
</dbReference>
<dbReference type="InterPro" id="IPR000742">
    <property type="entry name" value="EGF"/>
</dbReference>
<dbReference type="AlphaFoldDB" id="A0A1I7WDZ6"/>
<feature type="domain" description="SEA" evidence="3">
    <location>
        <begin position="1029"/>
        <end position="1139"/>
    </location>
</feature>
<dbReference type="Gene3D" id="2.10.25.10">
    <property type="entry name" value="Laminin"/>
    <property type="match status" value="3"/>
</dbReference>
<proteinExistence type="predicted"/>
<feature type="disulfide bond" evidence="2">
    <location>
        <begin position="180"/>
        <end position="189"/>
    </location>
</feature>
<dbReference type="PROSITE" id="PS50024">
    <property type="entry name" value="SEA"/>
    <property type="match status" value="1"/>
</dbReference>
<keyword evidence="1" id="KW-0722">Serine protease inhibitor</keyword>
<evidence type="ECO:0000259" key="5">
    <source>
        <dbReference type="PROSITE" id="PS50836"/>
    </source>
</evidence>
<feature type="domain" description="DOMON" evidence="5">
    <location>
        <begin position="504"/>
        <end position="624"/>
    </location>
</feature>
<dbReference type="GO" id="GO:0004867">
    <property type="term" value="F:serine-type endopeptidase inhibitor activity"/>
    <property type="evidence" value="ECO:0007669"/>
    <property type="project" value="UniProtKB-KW"/>
</dbReference>
<accession>A0A1I7WDZ6</accession>
<dbReference type="PROSITE" id="PS50026">
    <property type="entry name" value="EGF_3"/>
    <property type="match status" value="2"/>
</dbReference>
<dbReference type="Pfam" id="PF01826">
    <property type="entry name" value="TIL"/>
    <property type="match status" value="3"/>
</dbReference>
<keyword evidence="2" id="KW-0245">EGF-like domain</keyword>
<evidence type="ECO:0000313" key="6">
    <source>
        <dbReference type="Proteomes" id="UP000095283"/>
    </source>
</evidence>
<dbReference type="InterPro" id="IPR005018">
    <property type="entry name" value="DOMON_domain"/>
</dbReference>
<protein>
    <submittedName>
        <fullName evidence="7">EGF-like domain-containing protein</fullName>
    </submittedName>
</protein>
<feature type="domain" description="EGF-like" evidence="4">
    <location>
        <begin position="151"/>
        <end position="190"/>
    </location>
</feature>